<dbReference type="SMART" id="SM00014">
    <property type="entry name" value="acidPPc"/>
    <property type="match status" value="1"/>
</dbReference>
<dbReference type="Proteomes" id="UP000198854">
    <property type="component" value="Unassembled WGS sequence"/>
</dbReference>
<evidence type="ECO:0000259" key="5">
    <source>
        <dbReference type="SMART" id="SM00014"/>
    </source>
</evidence>
<keyword evidence="4" id="KW-0812">Transmembrane</keyword>
<dbReference type="SUPFAM" id="SSF48317">
    <property type="entry name" value="Acid phosphatase/Vanadium-dependent haloperoxidase"/>
    <property type="match status" value="1"/>
</dbReference>
<feature type="transmembrane region" description="Helical" evidence="4">
    <location>
        <begin position="188"/>
        <end position="208"/>
    </location>
</feature>
<sequence>MDKKEIQHTIADISLLAAMTALVTPFVLSTSSSDLYRPVSDSSGQVMAIISDSAAYPGGWITFTLLSMVALFRNNLPSQVLLKRIALYALIFLIGFLGKNAIKQLTESPRPYTEVMTQELLLPNPMHFYKLDKRQQQELIERIDGKISHWRTDFWQDEKNFAFPSGHTVFAATCLLFFGGIFIRQQRFLLASSLVIWASLVAYSRVWLGMHRPADLFGGIVFVAILALFLPLLSKKAFEWLPVQYRRHWFKLSL</sequence>
<dbReference type="AlphaFoldDB" id="A0A1G7XFL5"/>
<accession>A0A1G7XFL5</accession>
<dbReference type="EMBL" id="FNDD01000003">
    <property type="protein sequence ID" value="SDG83058.1"/>
    <property type="molecule type" value="Genomic_DNA"/>
</dbReference>
<dbReference type="CDD" id="cd01610">
    <property type="entry name" value="PAP2_like"/>
    <property type="match status" value="1"/>
</dbReference>
<dbReference type="GO" id="GO:0050380">
    <property type="term" value="F:undecaprenyl-diphosphatase activity"/>
    <property type="evidence" value="ECO:0007669"/>
    <property type="project" value="UniProtKB-EC"/>
</dbReference>
<organism evidence="6 7">
    <name type="scientific">Vibrio xiamenensis</name>
    <dbReference type="NCBI Taxonomy" id="861298"/>
    <lineage>
        <taxon>Bacteria</taxon>
        <taxon>Pseudomonadati</taxon>
        <taxon>Pseudomonadota</taxon>
        <taxon>Gammaproteobacteria</taxon>
        <taxon>Vibrionales</taxon>
        <taxon>Vibrionaceae</taxon>
        <taxon>Vibrio</taxon>
    </lineage>
</organism>
<comment type="catalytic activity">
    <reaction evidence="3">
        <text>di-trans,octa-cis-undecaprenyl diphosphate + H2O = di-trans,octa-cis-undecaprenyl phosphate + phosphate + H(+)</text>
        <dbReference type="Rhea" id="RHEA:28094"/>
        <dbReference type="ChEBI" id="CHEBI:15377"/>
        <dbReference type="ChEBI" id="CHEBI:15378"/>
        <dbReference type="ChEBI" id="CHEBI:43474"/>
        <dbReference type="ChEBI" id="CHEBI:58405"/>
        <dbReference type="ChEBI" id="CHEBI:60392"/>
        <dbReference type="EC" id="3.6.1.27"/>
    </reaction>
</comment>
<keyword evidence="4" id="KW-1133">Transmembrane helix</keyword>
<dbReference type="GO" id="GO:0005886">
    <property type="term" value="C:plasma membrane"/>
    <property type="evidence" value="ECO:0007669"/>
    <property type="project" value="TreeGrafter"/>
</dbReference>
<protein>
    <recommendedName>
        <fullName evidence="1">undecaprenyl-diphosphate phosphatase</fullName>
        <ecNumber evidence="1">3.6.1.27</ecNumber>
    </recommendedName>
    <alternativeName>
        <fullName evidence="2">Undecaprenyl pyrophosphate phosphatase</fullName>
    </alternativeName>
</protein>
<reference evidence="6 7" key="1">
    <citation type="submission" date="2016-10" db="EMBL/GenBank/DDBJ databases">
        <authorList>
            <person name="de Groot N.N."/>
        </authorList>
    </citation>
    <scope>NUCLEOTIDE SEQUENCE [LARGE SCALE GENOMIC DNA]</scope>
    <source>
        <strain evidence="6 7">CGMCC 1.10228</strain>
    </source>
</reference>
<evidence type="ECO:0000256" key="2">
    <source>
        <dbReference type="ARBA" id="ARBA00032707"/>
    </source>
</evidence>
<evidence type="ECO:0000256" key="3">
    <source>
        <dbReference type="ARBA" id="ARBA00047594"/>
    </source>
</evidence>
<dbReference type="STRING" id="861298.SAMN04488136_103138"/>
<gene>
    <name evidence="6" type="ORF">SAMN04488136_103138</name>
</gene>
<dbReference type="Pfam" id="PF01569">
    <property type="entry name" value="PAP2"/>
    <property type="match status" value="1"/>
</dbReference>
<evidence type="ECO:0000313" key="7">
    <source>
        <dbReference type="Proteomes" id="UP000198854"/>
    </source>
</evidence>
<dbReference type="InterPro" id="IPR036938">
    <property type="entry name" value="PAP2/HPO_sf"/>
</dbReference>
<proteinExistence type="predicted"/>
<feature type="transmembrane region" description="Helical" evidence="4">
    <location>
        <begin position="54"/>
        <end position="73"/>
    </location>
</feature>
<feature type="transmembrane region" description="Helical" evidence="4">
    <location>
        <begin position="85"/>
        <end position="102"/>
    </location>
</feature>
<keyword evidence="7" id="KW-1185">Reference proteome</keyword>
<dbReference type="PANTHER" id="PTHR14969">
    <property type="entry name" value="SPHINGOSINE-1-PHOSPHATE PHOSPHOHYDROLASE"/>
    <property type="match status" value="1"/>
</dbReference>
<feature type="transmembrane region" description="Helical" evidence="4">
    <location>
        <begin position="9"/>
        <end position="28"/>
    </location>
</feature>
<feature type="transmembrane region" description="Helical" evidence="4">
    <location>
        <begin position="161"/>
        <end position="181"/>
    </location>
</feature>
<evidence type="ECO:0000256" key="1">
    <source>
        <dbReference type="ARBA" id="ARBA00012374"/>
    </source>
</evidence>
<feature type="transmembrane region" description="Helical" evidence="4">
    <location>
        <begin position="214"/>
        <end position="233"/>
    </location>
</feature>
<evidence type="ECO:0000313" key="6">
    <source>
        <dbReference type="EMBL" id="SDG83058.1"/>
    </source>
</evidence>
<feature type="domain" description="Phosphatidic acid phosphatase type 2/haloperoxidase" evidence="5">
    <location>
        <begin position="85"/>
        <end position="231"/>
    </location>
</feature>
<dbReference type="PANTHER" id="PTHR14969:SF54">
    <property type="entry name" value="PHOSPHATIDYLGLYCEROPHOSPHATASE B"/>
    <property type="match status" value="1"/>
</dbReference>
<evidence type="ECO:0000256" key="4">
    <source>
        <dbReference type="SAM" id="Phobius"/>
    </source>
</evidence>
<dbReference type="InterPro" id="IPR000326">
    <property type="entry name" value="PAP2/HPO"/>
</dbReference>
<dbReference type="EC" id="3.6.1.27" evidence="1"/>
<name>A0A1G7XFL5_9VIBR</name>
<dbReference type="Gene3D" id="1.20.144.10">
    <property type="entry name" value="Phosphatidic acid phosphatase type 2/haloperoxidase"/>
    <property type="match status" value="1"/>
</dbReference>
<keyword evidence="4" id="KW-0472">Membrane</keyword>